<proteinExistence type="predicted"/>
<dbReference type="EMBL" id="VSSQ01027120">
    <property type="protein sequence ID" value="MPM76187.1"/>
    <property type="molecule type" value="Genomic_DNA"/>
</dbReference>
<evidence type="ECO:0000313" key="1">
    <source>
        <dbReference type="EMBL" id="MPM76187.1"/>
    </source>
</evidence>
<organism evidence="1">
    <name type="scientific">bioreactor metagenome</name>
    <dbReference type="NCBI Taxonomy" id="1076179"/>
    <lineage>
        <taxon>unclassified sequences</taxon>
        <taxon>metagenomes</taxon>
        <taxon>ecological metagenomes</taxon>
    </lineage>
</organism>
<protein>
    <submittedName>
        <fullName evidence="1">Uncharacterized protein</fullName>
    </submittedName>
</protein>
<sequence>MKKINILRSGTIRPEIGDRAGSAADSHIDETISVSAHLVDNILSSDINRTGRIEYMNCIGDECTTTGIGNGAGVCSSLQSAQILRHGIVAPMIGESGSGNSEIDGSLCVSALLVGYSSIRYCKRSCKIDYVVGSLQPASTGI</sequence>
<comment type="caution">
    <text evidence="1">The sequence shown here is derived from an EMBL/GenBank/DDBJ whole genome shotgun (WGS) entry which is preliminary data.</text>
</comment>
<gene>
    <name evidence="1" type="ORF">SDC9_123184</name>
</gene>
<reference evidence="1" key="1">
    <citation type="submission" date="2019-08" db="EMBL/GenBank/DDBJ databases">
        <authorList>
            <person name="Kucharzyk K."/>
            <person name="Murdoch R.W."/>
            <person name="Higgins S."/>
            <person name="Loffler F."/>
        </authorList>
    </citation>
    <scope>NUCLEOTIDE SEQUENCE</scope>
</reference>
<accession>A0A645CGU8</accession>
<dbReference type="AlphaFoldDB" id="A0A645CGU8"/>
<name>A0A645CGU8_9ZZZZ</name>